<dbReference type="PANTHER" id="PTHR43163">
    <property type="entry name" value="DIPEPTIDE TRANSPORT SYSTEM PERMEASE PROTEIN DPPB-RELATED"/>
    <property type="match status" value="1"/>
</dbReference>
<keyword evidence="2 7" id="KW-0813">Transport</keyword>
<evidence type="ECO:0000256" key="2">
    <source>
        <dbReference type="ARBA" id="ARBA00022448"/>
    </source>
</evidence>
<feature type="transmembrane region" description="Helical" evidence="7">
    <location>
        <begin position="21"/>
        <end position="37"/>
    </location>
</feature>
<keyword evidence="5 7" id="KW-1133">Transmembrane helix</keyword>
<reference evidence="10" key="1">
    <citation type="submission" date="2023-07" db="EMBL/GenBank/DDBJ databases">
        <title>Conexibacter stalactiti sp. nov., isolated from stalactites in a lava cave and emended description of the genus Conexibacter.</title>
        <authorList>
            <person name="Lee S.D."/>
        </authorList>
    </citation>
    <scope>NUCLEOTIDE SEQUENCE [LARGE SCALE GENOMIC DNA]</scope>
    <source>
        <strain evidence="10">KCTC 39840</strain>
    </source>
</reference>
<keyword evidence="6 7" id="KW-0472">Membrane</keyword>
<dbReference type="Proteomes" id="UP001284601">
    <property type="component" value="Unassembled WGS sequence"/>
</dbReference>
<feature type="transmembrane region" description="Helical" evidence="7">
    <location>
        <begin position="111"/>
        <end position="134"/>
    </location>
</feature>
<name>A0ABU4HL14_9ACTN</name>
<evidence type="ECO:0000256" key="6">
    <source>
        <dbReference type="ARBA" id="ARBA00023136"/>
    </source>
</evidence>
<reference evidence="9 10" key="2">
    <citation type="submission" date="2023-10" db="EMBL/GenBank/DDBJ databases">
        <authorList>
            <person name="Han X.F."/>
        </authorList>
    </citation>
    <scope>NUCLEOTIDE SEQUENCE [LARGE SCALE GENOMIC DNA]</scope>
    <source>
        <strain evidence="9 10">KCTC 39840</strain>
    </source>
</reference>
<evidence type="ECO:0000259" key="8">
    <source>
        <dbReference type="PROSITE" id="PS50928"/>
    </source>
</evidence>
<organism evidence="9 10">
    <name type="scientific">Conexibacter stalactiti</name>
    <dbReference type="NCBI Taxonomy" id="1940611"/>
    <lineage>
        <taxon>Bacteria</taxon>
        <taxon>Bacillati</taxon>
        <taxon>Actinomycetota</taxon>
        <taxon>Thermoleophilia</taxon>
        <taxon>Solirubrobacterales</taxon>
        <taxon>Conexibacteraceae</taxon>
        <taxon>Conexibacter</taxon>
    </lineage>
</organism>
<dbReference type="Pfam" id="PF00528">
    <property type="entry name" value="BPD_transp_1"/>
    <property type="match status" value="1"/>
</dbReference>
<keyword evidence="10" id="KW-1185">Reference proteome</keyword>
<dbReference type="InterPro" id="IPR000515">
    <property type="entry name" value="MetI-like"/>
</dbReference>
<evidence type="ECO:0000256" key="5">
    <source>
        <dbReference type="ARBA" id="ARBA00022989"/>
    </source>
</evidence>
<dbReference type="InterPro" id="IPR035906">
    <property type="entry name" value="MetI-like_sf"/>
</dbReference>
<feature type="transmembrane region" description="Helical" evidence="7">
    <location>
        <begin position="289"/>
        <end position="315"/>
    </location>
</feature>
<dbReference type="Pfam" id="PF19300">
    <property type="entry name" value="BPD_transp_1_N"/>
    <property type="match status" value="1"/>
</dbReference>
<evidence type="ECO:0000256" key="3">
    <source>
        <dbReference type="ARBA" id="ARBA00022475"/>
    </source>
</evidence>
<feature type="transmembrane region" description="Helical" evidence="7">
    <location>
        <begin position="141"/>
        <end position="166"/>
    </location>
</feature>
<gene>
    <name evidence="9" type="ORF">R7226_03560</name>
</gene>
<dbReference type="PANTHER" id="PTHR43163:SF7">
    <property type="entry name" value="DIPEPTIDE-TRANSPORT INTEGRAL MEMBRANE PROTEIN ABC TRANSPORTER DPPB-RELATED"/>
    <property type="match status" value="1"/>
</dbReference>
<protein>
    <submittedName>
        <fullName evidence="9">ABC transporter permease</fullName>
    </submittedName>
</protein>
<proteinExistence type="inferred from homology"/>
<sequence>MSRAGSALLGTARFLARRLPGVVLTLLISTFVIYSALDLAPGSPLRALTGGRAVTPETAQALTEQYHLDDPFLVRYVDWLGGVVTGDFGSSYVAKGQPVGSLIVDRLPTTLWLLAFSALLIVVIGVGLGTFAALRGRRTQAAVAGVTAVGMGVPSFVAASVLISYFAVQLGWFPVFGPGSGFTDRIWHLTLPAIALALASLAYVAQVSRAAVATELRRDHVTTAVARGFPRGQVVRRHVLRNAAIPIATVSGVTIAYLITGTAIVEQAFQLNGLGSLLIQSVTTSDLPTVQGVCLVVVLAFLLVNVLVDALYGLLDPRVGKR</sequence>
<comment type="subcellular location">
    <subcellularLocation>
        <location evidence="1 7">Cell membrane</location>
        <topology evidence="1 7">Multi-pass membrane protein</topology>
    </subcellularLocation>
</comment>
<keyword evidence="4 7" id="KW-0812">Transmembrane</keyword>
<dbReference type="SUPFAM" id="SSF161098">
    <property type="entry name" value="MetI-like"/>
    <property type="match status" value="1"/>
</dbReference>
<evidence type="ECO:0000256" key="7">
    <source>
        <dbReference type="RuleBase" id="RU363032"/>
    </source>
</evidence>
<dbReference type="PROSITE" id="PS50928">
    <property type="entry name" value="ABC_TM1"/>
    <property type="match status" value="1"/>
</dbReference>
<dbReference type="EMBL" id="JAWSTH010000005">
    <property type="protein sequence ID" value="MDW5593399.1"/>
    <property type="molecule type" value="Genomic_DNA"/>
</dbReference>
<comment type="caution">
    <text evidence="9">The sequence shown here is derived from an EMBL/GenBank/DDBJ whole genome shotgun (WGS) entry which is preliminary data.</text>
</comment>
<keyword evidence="3" id="KW-1003">Cell membrane</keyword>
<dbReference type="RefSeq" id="WP_318595660.1">
    <property type="nucleotide sequence ID" value="NZ_JAWSTH010000005.1"/>
</dbReference>
<evidence type="ECO:0000256" key="4">
    <source>
        <dbReference type="ARBA" id="ARBA00022692"/>
    </source>
</evidence>
<dbReference type="InterPro" id="IPR045621">
    <property type="entry name" value="BPD_transp_1_N"/>
</dbReference>
<accession>A0ABU4HL14</accession>
<evidence type="ECO:0000313" key="9">
    <source>
        <dbReference type="EMBL" id="MDW5593399.1"/>
    </source>
</evidence>
<comment type="similarity">
    <text evidence="7">Belongs to the binding-protein-dependent transport system permease family.</text>
</comment>
<feature type="transmembrane region" description="Helical" evidence="7">
    <location>
        <begin position="243"/>
        <end position="269"/>
    </location>
</feature>
<evidence type="ECO:0000256" key="1">
    <source>
        <dbReference type="ARBA" id="ARBA00004651"/>
    </source>
</evidence>
<dbReference type="CDD" id="cd06261">
    <property type="entry name" value="TM_PBP2"/>
    <property type="match status" value="1"/>
</dbReference>
<feature type="transmembrane region" description="Helical" evidence="7">
    <location>
        <begin position="186"/>
        <end position="205"/>
    </location>
</feature>
<feature type="domain" description="ABC transmembrane type-1" evidence="8">
    <location>
        <begin position="107"/>
        <end position="308"/>
    </location>
</feature>
<dbReference type="Gene3D" id="1.10.3720.10">
    <property type="entry name" value="MetI-like"/>
    <property type="match status" value="1"/>
</dbReference>
<evidence type="ECO:0000313" key="10">
    <source>
        <dbReference type="Proteomes" id="UP001284601"/>
    </source>
</evidence>